<dbReference type="GO" id="GO:0003677">
    <property type="term" value="F:DNA binding"/>
    <property type="evidence" value="ECO:0007669"/>
    <property type="project" value="InterPro"/>
</dbReference>
<feature type="domain" description="HTH cro/C1-type" evidence="1">
    <location>
        <begin position="29"/>
        <end position="83"/>
    </location>
</feature>
<protein>
    <recommendedName>
        <fullName evidence="1">HTH cro/C1-type domain-containing protein</fullName>
    </recommendedName>
</protein>
<name>G5HTL5_9FIRM</name>
<dbReference type="InterPro" id="IPR001387">
    <property type="entry name" value="Cro/C1-type_HTH"/>
</dbReference>
<evidence type="ECO:0000259" key="1">
    <source>
        <dbReference type="PROSITE" id="PS50943"/>
    </source>
</evidence>
<dbReference type="RefSeq" id="WP_007871325.1">
    <property type="nucleotide sequence ID" value="NZ_JH376435.1"/>
</dbReference>
<comment type="caution">
    <text evidence="2">The sequence shown here is derived from an EMBL/GenBank/DDBJ whole genome shotgun (WGS) entry which is preliminary data.</text>
</comment>
<dbReference type="AlphaFoldDB" id="G5HTL5"/>
<dbReference type="eggNOG" id="COG1396">
    <property type="taxonomic scope" value="Bacteria"/>
</dbReference>
<proteinExistence type="predicted"/>
<dbReference type="PATRIC" id="fig|742733.3.peg.6090"/>
<dbReference type="SUPFAM" id="SSF47413">
    <property type="entry name" value="lambda repressor-like DNA-binding domains"/>
    <property type="match status" value="1"/>
</dbReference>
<gene>
    <name evidence="2" type="ORF">HMPREF9469_05927</name>
</gene>
<evidence type="ECO:0000313" key="3">
    <source>
        <dbReference type="Proteomes" id="UP000003763"/>
    </source>
</evidence>
<dbReference type="Proteomes" id="UP000003763">
    <property type="component" value="Unassembled WGS sequence"/>
</dbReference>
<dbReference type="HOGENOM" id="CLU_066192_5_4_9"/>
<reference evidence="2 3" key="1">
    <citation type="submission" date="2011-08" db="EMBL/GenBank/DDBJ databases">
        <title>The Genome Sequence of Clostridium citroniae WAL-17108.</title>
        <authorList>
            <consortium name="The Broad Institute Genome Sequencing Platform"/>
            <person name="Earl A."/>
            <person name="Ward D."/>
            <person name="Feldgarden M."/>
            <person name="Gevers D."/>
            <person name="Finegold S.M."/>
            <person name="Summanen P.H."/>
            <person name="Molitoris D.R."/>
            <person name="Vaisanen M.L."/>
            <person name="Daigneault M."/>
            <person name="Allen-Vercoe E."/>
            <person name="Young S.K."/>
            <person name="Zeng Q."/>
            <person name="Gargeya S."/>
            <person name="Fitzgerald M."/>
            <person name="Haas B."/>
            <person name="Abouelleil A."/>
            <person name="Alvarado L."/>
            <person name="Arachchi H.M."/>
            <person name="Berlin A."/>
            <person name="Brown A."/>
            <person name="Chapman S.B."/>
            <person name="Chen Z."/>
            <person name="Dunbar C."/>
            <person name="Freedman E."/>
            <person name="Gearin G."/>
            <person name="Gellesch M."/>
            <person name="Goldberg J."/>
            <person name="Griggs A."/>
            <person name="Gujja S."/>
            <person name="Heiman D."/>
            <person name="Howarth C."/>
            <person name="Larson L."/>
            <person name="Lui A."/>
            <person name="MacDonald P.J.P."/>
            <person name="Montmayeur A."/>
            <person name="Murphy C."/>
            <person name="Neiman D."/>
            <person name="Pearson M."/>
            <person name="Priest M."/>
            <person name="Roberts A."/>
            <person name="Saif S."/>
            <person name="Shea T."/>
            <person name="Shenoy N."/>
            <person name="Sisk P."/>
            <person name="Stolte C."/>
            <person name="Sykes S."/>
            <person name="Wortman J."/>
            <person name="Nusbaum C."/>
            <person name="Birren B."/>
        </authorList>
    </citation>
    <scope>NUCLEOTIDE SEQUENCE [LARGE SCALE GENOMIC DNA]</scope>
    <source>
        <strain evidence="2 3">WAL-17108</strain>
    </source>
</reference>
<dbReference type="Pfam" id="PF01381">
    <property type="entry name" value="HTH_3"/>
    <property type="match status" value="1"/>
</dbReference>
<dbReference type="PROSITE" id="PS50943">
    <property type="entry name" value="HTH_CROC1"/>
    <property type="match status" value="1"/>
</dbReference>
<sequence>MKQNKVVLNHYDYMVSKTEEIKGSICQRLKNIRKYFGFNQAEFAEYLGITQAAYSMIENGYRPLSDKYIRVICIIFSVSEQYLLSGEGEMFVTSPHEKELLLFYGKLVPENQKYLLMIARELFKTQKKLLQ</sequence>
<dbReference type="CDD" id="cd00093">
    <property type="entry name" value="HTH_XRE"/>
    <property type="match status" value="1"/>
</dbReference>
<dbReference type="InterPro" id="IPR010982">
    <property type="entry name" value="Lambda_DNA-bd_dom_sf"/>
</dbReference>
<dbReference type="Gene3D" id="1.10.260.40">
    <property type="entry name" value="lambda repressor-like DNA-binding domains"/>
    <property type="match status" value="1"/>
</dbReference>
<accession>G5HTL5</accession>
<organism evidence="2 3">
    <name type="scientific">[Clostridium] citroniae WAL-17108</name>
    <dbReference type="NCBI Taxonomy" id="742733"/>
    <lineage>
        <taxon>Bacteria</taxon>
        <taxon>Bacillati</taxon>
        <taxon>Bacillota</taxon>
        <taxon>Clostridia</taxon>
        <taxon>Lachnospirales</taxon>
        <taxon>Lachnospiraceae</taxon>
        <taxon>Enterocloster</taxon>
    </lineage>
</organism>
<dbReference type="EMBL" id="ADLJ01000056">
    <property type="protein sequence ID" value="EHE95178.1"/>
    <property type="molecule type" value="Genomic_DNA"/>
</dbReference>
<evidence type="ECO:0000313" key="2">
    <source>
        <dbReference type="EMBL" id="EHE95178.1"/>
    </source>
</evidence>
<dbReference type="SMART" id="SM00530">
    <property type="entry name" value="HTH_XRE"/>
    <property type="match status" value="1"/>
</dbReference>